<feature type="region of interest" description="Disordered" evidence="1">
    <location>
        <begin position="56"/>
        <end position="90"/>
    </location>
</feature>
<proteinExistence type="predicted"/>
<keyword evidence="2" id="KW-0472">Membrane</keyword>
<evidence type="ECO:0000256" key="2">
    <source>
        <dbReference type="SAM" id="Phobius"/>
    </source>
</evidence>
<keyword evidence="4" id="KW-1185">Reference proteome</keyword>
<sequence length="90" mass="9461">MVSSAVTLLIVAVVFVLGFAVIDRLEKWADTVGLVLGLTVVGLLSAFLLTLAARPTQAPREARAGQQARIGHSVPKPAKSDPDVTGSIRR</sequence>
<dbReference type="KEGG" id="mno:Mnod_8110"/>
<dbReference type="EMBL" id="CP001351">
    <property type="protein sequence ID" value="ACL63093.1"/>
    <property type="molecule type" value="Genomic_DNA"/>
</dbReference>
<organism evidence="3 4">
    <name type="scientific">Methylobacterium nodulans (strain LMG 21967 / CNCM I-2342 / ORS 2060)</name>
    <dbReference type="NCBI Taxonomy" id="460265"/>
    <lineage>
        <taxon>Bacteria</taxon>
        <taxon>Pseudomonadati</taxon>
        <taxon>Pseudomonadota</taxon>
        <taxon>Alphaproteobacteria</taxon>
        <taxon>Hyphomicrobiales</taxon>
        <taxon>Methylobacteriaceae</taxon>
        <taxon>Methylobacterium</taxon>
    </lineage>
</organism>
<evidence type="ECO:0000313" key="3">
    <source>
        <dbReference type="EMBL" id="ACL63093.1"/>
    </source>
</evidence>
<evidence type="ECO:0000256" key="1">
    <source>
        <dbReference type="SAM" id="MobiDB-lite"/>
    </source>
</evidence>
<dbReference type="Proteomes" id="UP000008207">
    <property type="component" value="Plasmid pMNOD02"/>
</dbReference>
<keyword evidence="2" id="KW-1133">Transmembrane helix</keyword>
<gene>
    <name evidence="3" type="ordered locus">Mnod_8110</name>
</gene>
<geneLocation type="plasmid" evidence="3 4">
    <name>pMNOD02</name>
</geneLocation>
<accession>B8IX52</accession>
<name>B8IX52_METNO</name>
<reference evidence="4" key="1">
    <citation type="submission" date="2009-01" db="EMBL/GenBank/DDBJ databases">
        <title>Complete sequence of plasmid 2 of Methylobacterium nodulans ORS 2060.</title>
        <authorList>
            <consortium name="US DOE Joint Genome Institute"/>
            <person name="Lucas S."/>
            <person name="Copeland A."/>
            <person name="Lapidus A."/>
            <person name="Glavina del Rio T."/>
            <person name="Dalin E."/>
            <person name="Tice H."/>
            <person name="Bruce D."/>
            <person name="Goodwin L."/>
            <person name="Pitluck S."/>
            <person name="Sims D."/>
            <person name="Brettin T."/>
            <person name="Detter J.C."/>
            <person name="Han C."/>
            <person name="Larimer F."/>
            <person name="Land M."/>
            <person name="Hauser L."/>
            <person name="Kyrpides N."/>
            <person name="Ivanova N."/>
            <person name="Marx C.J."/>
            <person name="Richardson P."/>
        </authorList>
    </citation>
    <scope>NUCLEOTIDE SEQUENCE [LARGE SCALE GENOMIC DNA]</scope>
    <source>
        <strain evidence="4">LMG 21967 / CNCM I-2342 / ORS 2060</strain>
        <plasmid evidence="4">Plasmid pMNOD02</plasmid>
    </source>
</reference>
<dbReference type="AlphaFoldDB" id="B8IX52"/>
<evidence type="ECO:0000313" key="4">
    <source>
        <dbReference type="Proteomes" id="UP000008207"/>
    </source>
</evidence>
<keyword evidence="2" id="KW-0812">Transmembrane</keyword>
<keyword evidence="3" id="KW-0614">Plasmid</keyword>
<feature type="transmembrane region" description="Helical" evidence="2">
    <location>
        <begin position="32"/>
        <end position="53"/>
    </location>
</feature>
<protein>
    <submittedName>
        <fullName evidence="3">Uncharacterized protein</fullName>
    </submittedName>
</protein>
<dbReference type="HOGENOM" id="CLU_2437446_0_0_5"/>